<dbReference type="Proteomes" id="UP000007013">
    <property type="component" value="Chromosome"/>
</dbReference>
<dbReference type="EMBL" id="CP001032">
    <property type="protein sequence ID" value="ACB74309.1"/>
    <property type="molecule type" value="Genomic_DNA"/>
</dbReference>
<evidence type="ECO:0000313" key="2">
    <source>
        <dbReference type="EMBL" id="ACB74309.1"/>
    </source>
</evidence>
<organism evidence="2 3">
    <name type="scientific">Opitutus terrae (strain DSM 11246 / JCM 15787 / PB90-1)</name>
    <dbReference type="NCBI Taxonomy" id="452637"/>
    <lineage>
        <taxon>Bacteria</taxon>
        <taxon>Pseudomonadati</taxon>
        <taxon>Verrucomicrobiota</taxon>
        <taxon>Opitutia</taxon>
        <taxon>Opitutales</taxon>
        <taxon>Opitutaceae</taxon>
        <taxon>Opitutus</taxon>
    </lineage>
</organism>
<accession>B1ZXU1</accession>
<protein>
    <recommendedName>
        <fullName evidence="4">Dienelactone hydrolase domain-containing protein</fullName>
    </recommendedName>
</protein>
<evidence type="ECO:0000313" key="3">
    <source>
        <dbReference type="Proteomes" id="UP000007013"/>
    </source>
</evidence>
<dbReference type="Gene3D" id="3.40.50.1820">
    <property type="entry name" value="alpha/beta hydrolase"/>
    <property type="match status" value="1"/>
</dbReference>
<feature type="chain" id="PRO_5002774574" description="Dienelactone hydrolase domain-containing protein" evidence="1">
    <location>
        <begin position="26"/>
        <end position="389"/>
    </location>
</feature>
<dbReference type="eggNOG" id="COG4188">
    <property type="taxonomic scope" value="Bacteria"/>
</dbReference>
<proteinExistence type="predicted"/>
<name>B1ZXU1_OPITP</name>
<sequence length="389" mass="41725">MFFPLIRKSAWTVVPLCFALSRLLAVEIDPISAGPLAVASTNLEVSAPAPDVPMVDYLNGKATSKRTVYLSDILAHPDSALALTIDVPADPKTFGWMAGRRIPLVLYVLYPTTPDNPRPDYRFPYRETGDNVLPHMQPAGERPIFADASAAYPLIVYSGGYNTHGLWHLEHLKVLAAHGYIVVDIFHGDNRGPGFKANLALRALEFRAVLDFILRHPDFAQAIDPERIGASAASGGAHTILSAMGGFDPAATGARPAADPRIKAGFGVVPFMGGTLGVWPLQTEAWMFGQDHAGLRGVRAPFLAVYGGKDENVPPDGVEAGIRALGGAAGAVRLDGETHSLSASTVSDVNTWELLFFEAWVRGNAEARQRLAAATSVRGGVNDRRTFPR</sequence>
<feature type="signal peptide" evidence="1">
    <location>
        <begin position="1"/>
        <end position="25"/>
    </location>
</feature>
<dbReference type="KEGG" id="ote:Oter_1021"/>
<reference evidence="2 3" key="1">
    <citation type="journal article" date="2011" name="J. Bacteriol.">
        <title>Genome sequence of the verrucomicrobium Opitutus terrae PB90-1, an abundant inhabitant of rice paddy soil ecosystems.</title>
        <authorList>
            <person name="van Passel M.W."/>
            <person name="Kant R."/>
            <person name="Palva A."/>
            <person name="Copeland A."/>
            <person name="Lucas S."/>
            <person name="Lapidus A."/>
            <person name="Glavina del Rio T."/>
            <person name="Pitluck S."/>
            <person name="Goltsman E."/>
            <person name="Clum A."/>
            <person name="Sun H."/>
            <person name="Schmutz J."/>
            <person name="Larimer F.W."/>
            <person name="Land M.L."/>
            <person name="Hauser L."/>
            <person name="Kyrpides N."/>
            <person name="Mikhailova N."/>
            <person name="Richardson P.P."/>
            <person name="Janssen P.H."/>
            <person name="de Vos W.M."/>
            <person name="Smidt H."/>
        </authorList>
    </citation>
    <scope>NUCLEOTIDE SEQUENCE [LARGE SCALE GENOMIC DNA]</scope>
    <source>
        <strain evidence="3">DSM 11246 / JCM 15787 / PB90-1</strain>
    </source>
</reference>
<dbReference type="HOGENOM" id="CLU_709479_0_0_0"/>
<keyword evidence="3" id="KW-1185">Reference proteome</keyword>
<evidence type="ECO:0008006" key="4">
    <source>
        <dbReference type="Google" id="ProtNLM"/>
    </source>
</evidence>
<dbReference type="AlphaFoldDB" id="B1ZXU1"/>
<dbReference type="RefSeq" id="WP_012373847.1">
    <property type="nucleotide sequence ID" value="NC_010571.1"/>
</dbReference>
<dbReference type="SUPFAM" id="SSF53474">
    <property type="entry name" value="alpha/beta-Hydrolases"/>
    <property type="match status" value="1"/>
</dbReference>
<gene>
    <name evidence="2" type="ordered locus">Oter_1021</name>
</gene>
<keyword evidence="1" id="KW-0732">Signal</keyword>
<dbReference type="InterPro" id="IPR029058">
    <property type="entry name" value="AB_hydrolase_fold"/>
</dbReference>
<evidence type="ECO:0000256" key="1">
    <source>
        <dbReference type="SAM" id="SignalP"/>
    </source>
</evidence>
<dbReference type="OrthoDB" id="192696at2"/>